<feature type="region of interest" description="Disordered" evidence="1">
    <location>
        <begin position="66"/>
        <end position="166"/>
    </location>
</feature>
<feature type="region of interest" description="Disordered" evidence="1">
    <location>
        <begin position="1"/>
        <end position="27"/>
    </location>
</feature>
<organism evidence="2 3">
    <name type="scientific">Paraglomus occultum</name>
    <dbReference type="NCBI Taxonomy" id="144539"/>
    <lineage>
        <taxon>Eukaryota</taxon>
        <taxon>Fungi</taxon>
        <taxon>Fungi incertae sedis</taxon>
        <taxon>Mucoromycota</taxon>
        <taxon>Glomeromycotina</taxon>
        <taxon>Glomeromycetes</taxon>
        <taxon>Paraglomerales</taxon>
        <taxon>Paraglomeraceae</taxon>
        <taxon>Paraglomus</taxon>
    </lineage>
</organism>
<evidence type="ECO:0000256" key="1">
    <source>
        <dbReference type="SAM" id="MobiDB-lite"/>
    </source>
</evidence>
<feature type="compositionally biased region" description="Polar residues" evidence="1">
    <location>
        <begin position="140"/>
        <end position="166"/>
    </location>
</feature>
<dbReference type="Proteomes" id="UP000789572">
    <property type="component" value="Unassembled WGS sequence"/>
</dbReference>
<proteinExistence type="predicted"/>
<evidence type="ECO:0000313" key="2">
    <source>
        <dbReference type="EMBL" id="CAG8612623.1"/>
    </source>
</evidence>
<feature type="compositionally biased region" description="Low complexity" evidence="1">
    <location>
        <begin position="101"/>
        <end position="139"/>
    </location>
</feature>
<feature type="non-terminal residue" evidence="2">
    <location>
        <position position="1"/>
    </location>
</feature>
<feature type="compositionally biased region" description="Gly residues" evidence="1">
    <location>
        <begin position="73"/>
        <end position="84"/>
    </location>
</feature>
<dbReference type="AlphaFoldDB" id="A0A9N9CSR7"/>
<gene>
    <name evidence="2" type="ORF">POCULU_LOCUS8023</name>
</gene>
<feature type="compositionally biased region" description="Gly residues" evidence="1">
    <location>
        <begin position="15"/>
        <end position="24"/>
    </location>
</feature>
<dbReference type="OrthoDB" id="2414008at2759"/>
<evidence type="ECO:0000313" key="3">
    <source>
        <dbReference type="Proteomes" id="UP000789572"/>
    </source>
</evidence>
<name>A0A9N9CSR7_9GLOM</name>
<protein>
    <submittedName>
        <fullName evidence="2">1425_t:CDS:1</fullName>
    </submittedName>
</protein>
<sequence>AGGSTPTGDAPNGAGDPGLGGGNGNDTCPTGTFHCEDSEGGCCPNGTTCLPNFKCSAPGTGAGGSTGNTPNGVGDGLGGAGGSTPTGDAPNGAGAGGGTGINNTTAGGDNTNTTTTTGGNSTDNTTTTGDDSTYNTSSGNDNTTPTGNGDATPTSSNNAKGDTGSNTSGVYNYKTQLRLSDLFLTIIPVILVHLYV</sequence>
<keyword evidence="3" id="KW-1185">Reference proteome</keyword>
<comment type="caution">
    <text evidence="2">The sequence shown here is derived from an EMBL/GenBank/DDBJ whole genome shotgun (WGS) entry which is preliminary data.</text>
</comment>
<feature type="compositionally biased region" description="Low complexity" evidence="1">
    <location>
        <begin position="1"/>
        <end position="14"/>
    </location>
</feature>
<accession>A0A9N9CSR7</accession>
<dbReference type="EMBL" id="CAJVPJ010002087">
    <property type="protein sequence ID" value="CAG8612623.1"/>
    <property type="molecule type" value="Genomic_DNA"/>
</dbReference>
<reference evidence="2" key="1">
    <citation type="submission" date="2021-06" db="EMBL/GenBank/DDBJ databases">
        <authorList>
            <person name="Kallberg Y."/>
            <person name="Tangrot J."/>
            <person name="Rosling A."/>
        </authorList>
    </citation>
    <scope>NUCLEOTIDE SEQUENCE</scope>
    <source>
        <strain evidence="2">IA702</strain>
    </source>
</reference>